<gene>
    <name evidence="1" type="ORF">FBZ87_101326</name>
</gene>
<dbReference type="EMBL" id="VITV01000001">
    <property type="protein sequence ID" value="TWB82618.1"/>
    <property type="molecule type" value="Genomic_DNA"/>
</dbReference>
<evidence type="ECO:0000313" key="2">
    <source>
        <dbReference type="Proteomes" id="UP000320516"/>
    </source>
</evidence>
<organism evidence="1 2">
    <name type="scientific">Nitrospirillum amazonense</name>
    <dbReference type="NCBI Taxonomy" id="28077"/>
    <lineage>
        <taxon>Bacteria</taxon>
        <taxon>Pseudomonadati</taxon>
        <taxon>Pseudomonadota</taxon>
        <taxon>Alphaproteobacteria</taxon>
        <taxon>Rhodospirillales</taxon>
        <taxon>Azospirillaceae</taxon>
        <taxon>Nitrospirillum</taxon>
    </lineage>
</organism>
<sequence length="250" mass="27743">MPRWKRDCASSRMCPITMKIDLRLPHRQAIFAEIPPNAGGMMPKYQLRGRDMHRALGLACVVLVGFFTSSPVGAWAAAPKTPSSVDPDESRFDDPRLGRYMLRSSVLIGLGLKHGWGSDGWGRTEYAKAFHIKSDEDYLHNPAAQDGAAETLIAYQVEAMAPLLKRYDGRTFKTADGKTATINQSALIGAAHRVGVHCVIAYFQTYDAHDTVGKADQMPSRFRQVEVRLVDFKDTPYNQDGADQKTGKKK</sequence>
<name>A0A560KH36_9PROT</name>
<protein>
    <submittedName>
        <fullName evidence="1">Uncharacterized protein</fullName>
    </submittedName>
</protein>
<proteinExistence type="predicted"/>
<evidence type="ECO:0000313" key="1">
    <source>
        <dbReference type="EMBL" id="TWB82618.1"/>
    </source>
</evidence>
<comment type="caution">
    <text evidence="1">The sequence shown here is derived from an EMBL/GenBank/DDBJ whole genome shotgun (WGS) entry which is preliminary data.</text>
</comment>
<dbReference type="Proteomes" id="UP000320516">
    <property type="component" value="Unassembled WGS sequence"/>
</dbReference>
<reference evidence="1 2" key="1">
    <citation type="submission" date="2019-06" db="EMBL/GenBank/DDBJ databases">
        <title>Genomic Encyclopedia of Type Strains, Phase IV (KMG-V): Genome sequencing to study the core and pangenomes of soil and plant-associated prokaryotes.</title>
        <authorList>
            <person name="Whitman W."/>
        </authorList>
    </citation>
    <scope>NUCLEOTIDE SEQUENCE [LARGE SCALE GENOMIC DNA]</scope>
    <source>
        <strain evidence="1 2">BR 12005</strain>
    </source>
</reference>
<accession>A0A560KH36</accession>
<dbReference type="AlphaFoldDB" id="A0A560KH36"/>